<dbReference type="SUPFAM" id="SSF75704">
    <property type="entry name" value="Mitotic arrest deficient-like 1, Mad1"/>
    <property type="match status" value="1"/>
</dbReference>
<dbReference type="EMBL" id="FRAU01000003">
    <property type="protein sequence ID" value="SHK48056.1"/>
    <property type="molecule type" value="Genomic_DNA"/>
</dbReference>
<keyword evidence="3" id="KW-1185">Reference proteome</keyword>
<dbReference type="Proteomes" id="UP000185812">
    <property type="component" value="Unassembled WGS sequence"/>
</dbReference>
<evidence type="ECO:0000313" key="2">
    <source>
        <dbReference type="EMBL" id="SHK48056.1"/>
    </source>
</evidence>
<evidence type="ECO:0000256" key="1">
    <source>
        <dbReference type="SAM" id="Coils"/>
    </source>
</evidence>
<feature type="coiled-coil region" evidence="1">
    <location>
        <begin position="27"/>
        <end position="61"/>
    </location>
</feature>
<dbReference type="RefSeq" id="WP_072715079.1">
    <property type="nucleotide sequence ID" value="NZ_FRAU01000003.1"/>
</dbReference>
<dbReference type="OrthoDB" id="9909994at2"/>
<accession>A0A1M6STR6</accession>
<gene>
    <name evidence="2" type="ORF">SAMN04488087_1223</name>
</gene>
<keyword evidence="1" id="KW-0175">Coiled coil</keyword>
<sequence length="152" mass="17864">MARSLDLVRSRPAEEALSMPLDPKDFIAYVQERLAWLQREVERLIEENERLREENRRLREEVTLYRLFQEIQPPAEEGLPELSAEVLQQAMAFLAQLPEEMSFAEFFDRAEQAGIESQVARDYLLIFLREDLLRQRGGRLQKTPRATRSSSE</sequence>
<proteinExistence type="predicted"/>
<dbReference type="AlphaFoldDB" id="A0A1M6STR6"/>
<organism evidence="2 3">
    <name type="scientific">Rhodothermus profundi</name>
    <dbReference type="NCBI Taxonomy" id="633813"/>
    <lineage>
        <taxon>Bacteria</taxon>
        <taxon>Pseudomonadati</taxon>
        <taxon>Rhodothermota</taxon>
        <taxon>Rhodothermia</taxon>
        <taxon>Rhodothermales</taxon>
        <taxon>Rhodothermaceae</taxon>
        <taxon>Rhodothermus</taxon>
    </lineage>
</organism>
<protein>
    <submittedName>
        <fullName evidence="2">Uncharacterized protein</fullName>
    </submittedName>
</protein>
<evidence type="ECO:0000313" key="3">
    <source>
        <dbReference type="Proteomes" id="UP000185812"/>
    </source>
</evidence>
<reference evidence="3" key="1">
    <citation type="submission" date="2016-11" db="EMBL/GenBank/DDBJ databases">
        <authorList>
            <person name="Varghese N."/>
            <person name="Submissions S."/>
        </authorList>
    </citation>
    <scope>NUCLEOTIDE SEQUENCE [LARGE SCALE GENOMIC DNA]</scope>
    <source>
        <strain evidence="3">DSM 22212</strain>
    </source>
</reference>
<name>A0A1M6STR6_9BACT</name>